<dbReference type="AlphaFoldDB" id="A0A3M7PPG3"/>
<protein>
    <submittedName>
        <fullName evidence="1">Uncharacterized protein</fullName>
    </submittedName>
</protein>
<sequence length="441" mass="48422">MEASHASLCLSSSTLFSLGGRGTSVVGRRPLIIAGHGRYRAHNIGQNIGQTGHGGAGLHRLEERGRRSLGYQAVLEQNCERVDYFLGGGRAVAGVAQRILQVVRRHVVGAAAVDDQQGEIVQAGQIVGHRAYVIGAGGQRLLAEVLGRRLAPKVGIVQIGHTVVQWVVGYFVNHNVQRFEPLVMRALDGHCSLGQVGCLGRYLDEGARVLLDLFDKGAALADQEAGRVVRNDQLDQVESVVQVGLVALLILAFFVDFFAYQTEGLEDGVDGSDDEANSFVCVRIVVVCFGHFDADIGVVLNLGDAVAAPADYAAGDRRRNQKFDVHFAGPGGRVGPFGGVARVVVRLALAGVLARARLDMRLVSAGRLQFWLRFCLTHRPNRVSMEEKRWPTRHWREVFTEEKKISKSKNLKKFSFKKNFLILRFFFLLSKINFQYLEAVV</sequence>
<accession>A0A3M7PPG3</accession>
<comment type="caution">
    <text evidence="1">The sequence shown here is derived from an EMBL/GenBank/DDBJ whole genome shotgun (WGS) entry which is preliminary data.</text>
</comment>
<evidence type="ECO:0000313" key="1">
    <source>
        <dbReference type="EMBL" id="RNA00568.1"/>
    </source>
</evidence>
<name>A0A3M7PPG3_BRAPC</name>
<keyword evidence="2" id="KW-1185">Reference proteome</keyword>
<proteinExistence type="predicted"/>
<reference evidence="1 2" key="1">
    <citation type="journal article" date="2018" name="Sci. Rep.">
        <title>Genomic signatures of local adaptation to the degree of environmental predictability in rotifers.</title>
        <authorList>
            <person name="Franch-Gras L."/>
            <person name="Hahn C."/>
            <person name="Garcia-Roger E.M."/>
            <person name="Carmona M.J."/>
            <person name="Serra M."/>
            <person name="Gomez A."/>
        </authorList>
    </citation>
    <scope>NUCLEOTIDE SEQUENCE [LARGE SCALE GENOMIC DNA]</scope>
    <source>
        <strain evidence="1">HYR1</strain>
    </source>
</reference>
<evidence type="ECO:0000313" key="2">
    <source>
        <dbReference type="Proteomes" id="UP000276133"/>
    </source>
</evidence>
<dbReference type="EMBL" id="REGN01009692">
    <property type="protein sequence ID" value="RNA00568.1"/>
    <property type="molecule type" value="Genomic_DNA"/>
</dbReference>
<organism evidence="1 2">
    <name type="scientific">Brachionus plicatilis</name>
    <name type="common">Marine rotifer</name>
    <name type="synonym">Brachionus muelleri</name>
    <dbReference type="NCBI Taxonomy" id="10195"/>
    <lineage>
        <taxon>Eukaryota</taxon>
        <taxon>Metazoa</taxon>
        <taxon>Spiralia</taxon>
        <taxon>Gnathifera</taxon>
        <taxon>Rotifera</taxon>
        <taxon>Eurotatoria</taxon>
        <taxon>Monogononta</taxon>
        <taxon>Pseudotrocha</taxon>
        <taxon>Ploima</taxon>
        <taxon>Brachionidae</taxon>
        <taxon>Brachionus</taxon>
    </lineage>
</organism>
<dbReference type="Proteomes" id="UP000276133">
    <property type="component" value="Unassembled WGS sequence"/>
</dbReference>
<gene>
    <name evidence="1" type="ORF">BpHYR1_035356</name>
</gene>